<reference evidence="1" key="1">
    <citation type="journal article" date="2022" name="bioRxiv">
        <title>Sequencing and chromosome-scale assembly of the giantPleurodeles waltlgenome.</title>
        <authorList>
            <person name="Brown T."/>
            <person name="Elewa A."/>
            <person name="Iarovenko S."/>
            <person name="Subramanian E."/>
            <person name="Araus A.J."/>
            <person name="Petzold A."/>
            <person name="Susuki M."/>
            <person name="Suzuki K.-i.T."/>
            <person name="Hayashi T."/>
            <person name="Toyoda A."/>
            <person name="Oliveira C."/>
            <person name="Osipova E."/>
            <person name="Leigh N.D."/>
            <person name="Simon A."/>
            <person name="Yun M.H."/>
        </authorList>
    </citation>
    <scope>NUCLEOTIDE SEQUENCE</scope>
    <source>
        <strain evidence="1">20211129_DDA</strain>
        <tissue evidence="1">Liver</tissue>
    </source>
</reference>
<dbReference type="AlphaFoldDB" id="A0AAV7LGC8"/>
<evidence type="ECO:0000313" key="1">
    <source>
        <dbReference type="EMBL" id="KAJ1090706.1"/>
    </source>
</evidence>
<dbReference type="EMBL" id="JANPWB010000015">
    <property type="protein sequence ID" value="KAJ1090706.1"/>
    <property type="molecule type" value="Genomic_DNA"/>
</dbReference>
<protein>
    <submittedName>
        <fullName evidence="1">Uncharacterized protein</fullName>
    </submittedName>
</protein>
<dbReference type="Proteomes" id="UP001066276">
    <property type="component" value="Chromosome 11"/>
</dbReference>
<organism evidence="1 2">
    <name type="scientific">Pleurodeles waltl</name>
    <name type="common">Iberian ribbed newt</name>
    <dbReference type="NCBI Taxonomy" id="8319"/>
    <lineage>
        <taxon>Eukaryota</taxon>
        <taxon>Metazoa</taxon>
        <taxon>Chordata</taxon>
        <taxon>Craniata</taxon>
        <taxon>Vertebrata</taxon>
        <taxon>Euteleostomi</taxon>
        <taxon>Amphibia</taxon>
        <taxon>Batrachia</taxon>
        <taxon>Caudata</taxon>
        <taxon>Salamandroidea</taxon>
        <taxon>Salamandridae</taxon>
        <taxon>Pleurodelinae</taxon>
        <taxon>Pleurodeles</taxon>
    </lineage>
</organism>
<sequence length="89" mass="10384">MCLLGRTTEKWRQKNGPRRCRRSNTQTASLTLVRPRDAAAVRSVTLLSKFRVISKKKFNHKSTYSEQLLMLLFMFCCILCLESRAKCQE</sequence>
<keyword evidence="2" id="KW-1185">Reference proteome</keyword>
<gene>
    <name evidence="1" type="ORF">NDU88_003835</name>
</gene>
<proteinExistence type="predicted"/>
<comment type="caution">
    <text evidence="1">The sequence shown here is derived from an EMBL/GenBank/DDBJ whole genome shotgun (WGS) entry which is preliminary data.</text>
</comment>
<evidence type="ECO:0000313" key="2">
    <source>
        <dbReference type="Proteomes" id="UP001066276"/>
    </source>
</evidence>
<accession>A0AAV7LGC8</accession>
<name>A0AAV7LGC8_PLEWA</name>